<feature type="region of interest" description="Disordered" evidence="1">
    <location>
        <begin position="1"/>
        <end position="25"/>
    </location>
</feature>
<dbReference type="EMBL" id="LAZR01046246">
    <property type="protein sequence ID" value="KKK96982.1"/>
    <property type="molecule type" value="Genomic_DNA"/>
</dbReference>
<evidence type="ECO:0000256" key="1">
    <source>
        <dbReference type="SAM" id="MobiDB-lite"/>
    </source>
</evidence>
<comment type="caution">
    <text evidence="2">The sequence shown here is derived from an EMBL/GenBank/DDBJ whole genome shotgun (WGS) entry which is preliminary data.</text>
</comment>
<reference evidence="2" key="1">
    <citation type="journal article" date="2015" name="Nature">
        <title>Complex archaea that bridge the gap between prokaryotes and eukaryotes.</title>
        <authorList>
            <person name="Spang A."/>
            <person name="Saw J.H."/>
            <person name="Jorgensen S.L."/>
            <person name="Zaremba-Niedzwiedzka K."/>
            <person name="Martijn J."/>
            <person name="Lind A.E."/>
            <person name="van Eijk R."/>
            <person name="Schleper C."/>
            <person name="Guy L."/>
            <person name="Ettema T.J."/>
        </authorList>
    </citation>
    <scope>NUCLEOTIDE SEQUENCE</scope>
</reference>
<accession>A0A0F8ZSY8</accession>
<gene>
    <name evidence="2" type="ORF">LCGC14_2657290</name>
</gene>
<sequence>MIKSEDGDNRQFSTGAQRDFASGKGTPSLFPADAYMEVCKHFEEGAAKY</sequence>
<proteinExistence type="predicted"/>
<organism evidence="2">
    <name type="scientific">marine sediment metagenome</name>
    <dbReference type="NCBI Taxonomy" id="412755"/>
    <lineage>
        <taxon>unclassified sequences</taxon>
        <taxon>metagenomes</taxon>
        <taxon>ecological metagenomes</taxon>
    </lineage>
</organism>
<protein>
    <submittedName>
        <fullName evidence="2">Uncharacterized protein</fullName>
    </submittedName>
</protein>
<feature type="non-terminal residue" evidence="2">
    <location>
        <position position="49"/>
    </location>
</feature>
<name>A0A0F8ZSY8_9ZZZZ</name>
<evidence type="ECO:0000313" key="2">
    <source>
        <dbReference type="EMBL" id="KKK96982.1"/>
    </source>
</evidence>
<dbReference type="AlphaFoldDB" id="A0A0F8ZSY8"/>